<dbReference type="STRING" id="1033734.GCA_000285535_03531"/>
<dbReference type="CDD" id="cd18720">
    <property type="entry name" value="PIN_YqxD-like"/>
    <property type="match status" value="1"/>
</dbReference>
<protein>
    <recommendedName>
        <fullName evidence="2">UPF0178 protein E1I69_00855</fullName>
    </recommendedName>
</protein>
<evidence type="ECO:0000313" key="3">
    <source>
        <dbReference type="EMBL" id="THE15434.1"/>
    </source>
</evidence>
<dbReference type="NCBIfam" id="NF001095">
    <property type="entry name" value="PRK00124.1"/>
    <property type="match status" value="1"/>
</dbReference>
<dbReference type="AlphaFoldDB" id="A0A4S3Q0D3"/>
<dbReference type="EMBL" id="SLUB01000001">
    <property type="protein sequence ID" value="THE15434.1"/>
    <property type="molecule type" value="Genomic_DNA"/>
</dbReference>
<dbReference type="PANTHER" id="PTHR35146:SF1">
    <property type="entry name" value="UPF0178 PROTEIN YAII"/>
    <property type="match status" value="1"/>
</dbReference>
<dbReference type="HAMAP" id="MF_00489">
    <property type="entry name" value="UPF0178"/>
    <property type="match status" value="1"/>
</dbReference>
<keyword evidence="4" id="KW-1185">Reference proteome</keyword>
<comment type="caution">
    <text evidence="3">The sequence shown here is derived from an EMBL/GenBank/DDBJ whole genome shotgun (WGS) entry which is preliminary data.</text>
</comment>
<evidence type="ECO:0000313" key="4">
    <source>
        <dbReference type="Proteomes" id="UP000306477"/>
    </source>
</evidence>
<reference evidence="3 4" key="1">
    <citation type="journal article" date="2019" name="Indoor Air">
        <title>Impacts of indoor surface finishes on bacterial viability.</title>
        <authorList>
            <person name="Hu J."/>
            <person name="Maamar S.B."/>
            <person name="Glawe A.J."/>
            <person name="Gottel N."/>
            <person name="Gilbert J.A."/>
            <person name="Hartmann E.M."/>
        </authorList>
    </citation>
    <scope>NUCLEOTIDE SEQUENCE [LARGE SCALE GENOMIC DNA]</scope>
    <source>
        <strain evidence="3 4">AF060A6</strain>
    </source>
</reference>
<dbReference type="Pfam" id="PF02639">
    <property type="entry name" value="DUF188"/>
    <property type="match status" value="1"/>
</dbReference>
<comment type="similarity">
    <text evidence="1 2">Belongs to the UPF0178 family.</text>
</comment>
<sequence length="146" mass="16348">MFVDADACPVKEEIVSIAGTYNINVVFVASYAHVMSNPIGGKWVYVDADKEAADLYIMNHAIKKDIVITQDTGLASILVNRGVTVLSPRGKEFKEEDMDQILHFRFLSAKERRSGTYSKGPKPFTEEDKQHFTKIFKKSLSNIAGF</sequence>
<accession>A0A4S3Q0D3</accession>
<dbReference type="OrthoDB" id="9798918at2"/>
<dbReference type="PANTHER" id="PTHR35146">
    <property type="entry name" value="UPF0178 PROTEIN YAII"/>
    <property type="match status" value="1"/>
</dbReference>
<proteinExistence type="inferred from homology"/>
<dbReference type="InterPro" id="IPR003791">
    <property type="entry name" value="UPF0178"/>
</dbReference>
<evidence type="ECO:0000256" key="1">
    <source>
        <dbReference type="ARBA" id="ARBA00008522"/>
    </source>
</evidence>
<organism evidence="3 4">
    <name type="scientific">Bacillus timonensis</name>
    <dbReference type="NCBI Taxonomy" id="1033734"/>
    <lineage>
        <taxon>Bacteria</taxon>
        <taxon>Bacillati</taxon>
        <taxon>Bacillota</taxon>
        <taxon>Bacilli</taxon>
        <taxon>Bacillales</taxon>
        <taxon>Bacillaceae</taxon>
        <taxon>Bacillus</taxon>
    </lineage>
</organism>
<dbReference type="Proteomes" id="UP000306477">
    <property type="component" value="Unassembled WGS sequence"/>
</dbReference>
<gene>
    <name evidence="3" type="ORF">E1I69_00855</name>
</gene>
<name>A0A4S3Q0D3_9BACI</name>
<evidence type="ECO:0000256" key="2">
    <source>
        <dbReference type="HAMAP-Rule" id="MF_00489"/>
    </source>
</evidence>